<keyword evidence="2" id="KW-0731">Sigma factor</keyword>
<dbReference type="GO" id="GO:0006352">
    <property type="term" value="P:DNA-templated transcription initiation"/>
    <property type="evidence" value="ECO:0007669"/>
    <property type="project" value="InterPro"/>
</dbReference>
<dbReference type="InterPro" id="IPR007627">
    <property type="entry name" value="RNA_pol_sigma70_r2"/>
</dbReference>
<dbReference type="SUPFAM" id="SSF88659">
    <property type="entry name" value="Sigma3 and sigma4 domains of RNA polymerase sigma factors"/>
    <property type="match status" value="2"/>
</dbReference>
<evidence type="ECO:0000256" key="2">
    <source>
        <dbReference type="ARBA" id="ARBA00023082"/>
    </source>
</evidence>
<dbReference type="RefSeq" id="WP_094222835.1">
    <property type="nucleotide sequence ID" value="NZ_MCGQ01000108.1"/>
</dbReference>
<dbReference type="NCBIfam" id="TIGR02937">
    <property type="entry name" value="sigma70-ECF"/>
    <property type="match status" value="1"/>
</dbReference>
<dbReference type="AlphaFoldDB" id="A0A233RRD4"/>
<feature type="domain" description="RNA polymerase sigma-70 region 4" evidence="6">
    <location>
        <begin position="207"/>
        <end position="254"/>
    </location>
</feature>
<dbReference type="OrthoDB" id="9804285at2"/>
<reference evidence="7 8" key="1">
    <citation type="submission" date="2016-07" db="EMBL/GenBank/DDBJ databases">
        <title>Draft genome of Streptomyces diastatochromogenes.</title>
        <authorList>
            <person name="Podduturi R."/>
            <person name="Lukassen M.B."/>
            <person name="Clausen N."/>
            <person name="Nielsen J.L."/>
            <person name="Jorgensen N.O."/>
        </authorList>
    </citation>
    <scope>NUCLEOTIDE SEQUENCE [LARGE SCALE GENOMIC DNA]</scope>
    <source>
        <strain evidence="7 8">DSM 40608</strain>
    </source>
</reference>
<keyword evidence="8" id="KW-1185">Reference proteome</keyword>
<dbReference type="Gene3D" id="1.20.140.160">
    <property type="match status" value="1"/>
</dbReference>
<accession>A0A233RRD4</accession>
<sequence length="262" mass="29399">MSVTRVQHSHDDAPDTMADFRRLHTLPKGPQRDGLRDELVRAWLPMAHRIATRYRGRGEPLEDLRQVAALALIKAVDRFDPERGGAFESYAVPTITGEVRKHFRDHTWALQVPRRTQELRRRVAAVYQELARSGGEISAAEIAARTHLPTEDVREGLSARHAYAALSLDVELVPGGPSEGNTLADALGVPDPSLDTVVDRESVRPLIGALSERDRRILYLRFFRGMTQRCIAEEYGISQMHVSRILNRICSQLRDQVLADAA</sequence>
<protein>
    <submittedName>
        <fullName evidence="7">RNA polymerase subunit sigma</fullName>
    </submittedName>
</protein>
<evidence type="ECO:0000256" key="1">
    <source>
        <dbReference type="ARBA" id="ARBA00023015"/>
    </source>
</evidence>
<dbReference type="InterPro" id="IPR007630">
    <property type="entry name" value="RNA_pol_sigma70_r4"/>
</dbReference>
<dbReference type="PANTHER" id="PTHR30385">
    <property type="entry name" value="SIGMA FACTOR F FLAGELLAR"/>
    <property type="match status" value="1"/>
</dbReference>
<organism evidence="7 8">
    <name type="scientific">Streptomyces diastatochromogenes</name>
    <dbReference type="NCBI Taxonomy" id="42236"/>
    <lineage>
        <taxon>Bacteria</taxon>
        <taxon>Bacillati</taxon>
        <taxon>Actinomycetota</taxon>
        <taxon>Actinomycetes</taxon>
        <taxon>Kitasatosporales</taxon>
        <taxon>Streptomycetaceae</taxon>
        <taxon>Streptomyces</taxon>
    </lineage>
</organism>
<dbReference type="GO" id="GO:0003677">
    <property type="term" value="F:DNA binding"/>
    <property type="evidence" value="ECO:0007669"/>
    <property type="project" value="UniProtKB-KW"/>
</dbReference>
<keyword evidence="1" id="KW-0805">Transcription regulation</keyword>
<dbReference type="PANTHER" id="PTHR30385:SF4">
    <property type="entry name" value="RNA POLYMERASE SIGMA-E FACTOR"/>
    <property type="match status" value="1"/>
</dbReference>
<dbReference type="InterPro" id="IPR014284">
    <property type="entry name" value="RNA_pol_sigma-70_dom"/>
</dbReference>
<evidence type="ECO:0000313" key="7">
    <source>
        <dbReference type="EMBL" id="OXY85946.1"/>
    </source>
</evidence>
<dbReference type="NCBIfam" id="TIGR02980">
    <property type="entry name" value="SigBFG"/>
    <property type="match status" value="1"/>
</dbReference>
<dbReference type="CDD" id="cd06171">
    <property type="entry name" value="Sigma70_r4"/>
    <property type="match status" value="1"/>
</dbReference>
<name>A0A233RRD4_STRDA</name>
<keyword evidence="3" id="KW-0238">DNA-binding</keyword>
<comment type="caution">
    <text evidence="7">The sequence shown here is derived from an EMBL/GenBank/DDBJ whole genome shotgun (WGS) entry which is preliminary data.</text>
</comment>
<dbReference type="GO" id="GO:0016987">
    <property type="term" value="F:sigma factor activity"/>
    <property type="evidence" value="ECO:0007669"/>
    <property type="project" value="UniProtKB-KW"/>
</dbReference>
<evidence type="ECO:0000256" key="3">
    <source>
        <dbReference type="ARBA" id="ARBA00023125"/>
    </source>
</evidence>
<evidence type="ECO:0000256" key="4">
    <source>
        <dbReference type="ARBA" id="ARBA00023163"/>
    </source>
</evidence>
<dbReference type="Pfam" id="PF04545">
    <property type="entry name" value="Sigma70_r4"/>
    <property type="match status" value="1"/>
</dbReference>
<evidence type="ECO:0000259" key="6">
    <source>
        <dbReference type="Pfam" id="PF04545"/>
    </source>
</evidence>
<dbReference type="InterPro" id="IPR013324">
    <property type="entry name" value="RNA_pol_sigma_r3/r4-like"/>
</dbReference>
<dbReference type="InterPro" id="IPR014322">
    <property type="entry name" value="RNA_pol_sigma-B/F/G"/>
</dbReference>
<keyword evidence="4" id="KW-0804">Transcription</keyword>
<evidence type="ECO:0000313" key="8">
    <source>
        <dbReference type="Proteomes" id="UP000215483"/>
    </source>
</evidence>
<dbReference type="InterPro" id="IPR000943">
    <property type="entry name" value="RNA_pol_sigma70"/>
</dbReference>
<dbReference type="EMBL" id="MCGQ01000108">
    <property type="protein sequence ID" value="OXY85946.1"/>
    <property type="molecule type" value="Genomic_DNA"/>
</dbReference>
<dbReference type="InterPro" id="IPR013325">
    <property type="entry name" value="RNA_pol_sigma_r2"/>
</dbReference>
<gene>
    <name evidence="7" type="ORF">BEK98_45195</name>
</gene>
<dbReference type="Proteomes" id="UP000215483">
    <property type="component" value="Unassembled WGS sequence"/>
</dbReference>
<dbReference type="Pfam" id="PF04542">
    <property type="entry name" value="Sigma70_r2"/>
    <property type="match status" value="1"/>
</dbReference>
<feature type="domain" description="RNA polymerase sigma-70 region 2" evidence="5">
    <location>
        <begin position="39"/>
        <end position="108"/>
    </location>
</feature>
<proteinExistence type="predicted"/>
<evidence type="ECO:0000259" key="5">
    <source>
        <dbReference type="Pfam" id="PF04542"/>
    </source>
</evidence>
<dbReference type="SUPFAM" id="SSF88946">
    <property type="entry name" value="Sigma2 domain of RNA polymerase sigma factors"/>
    <property type="match status" value="1"/>
</dbReference>
<dbReference type="Gene3D" id="1.20.120.1810">
    <property type="match status" value="1"/>
</dbReference>
<dbReference type="PRINTS" id="PR00046">
    <property type="entry name" value="SIGMA70FCT"/>
</dbReference>